<feature type="transmembrane region" description="Helical" evidence="1">
    <location>
        <begin position="25"/>
        <end position="47"/>
    </location>
</feature>
<sequence length="227" mass="24668">MLPSLTLVPAPATDTPHWADILQAYAAWAGVLVGVIAATVTGALLVFEIRRSRKADREAASDRADAAVDRELARQDRDRATAERRDAEMAQARTVLLGQVTMDDTNPELRRVNVAVRNYGVEPVTDVRLEVTGPAGQAEFRIVDGTTVLGGGEALNIDERLPGLVGAMLRDERIRRNLAVTVEFADMRGLRWRRVDNGPPERVLVDEFSPGATALGPACCDREEAST</sequence>
<dbReference type="EMBL" id="BLPF01000001">
    <property type="protein sequence ID" value="GFJ77516.1"/>
    <property type="molecule type" value="Genomic_DNA"/>
</dbReference>
<accession>A0A6V8K6A1</accession>
<keyword evidence="1" id="KW-0472">Membrane</keyword>
<evidence type="ECO:0000313" key="3">
    <source>
        <dbReference type="Proteomes" id="UP000482800"/>
    </source>
</evidence>
<protein>
    <submittedName>
        <fullName evidence="2">Uncharacterized protein</fullName>
    </submittedName>
</protein>
<evidence type="ECO:0000313" key="2">
    <source>
        <dbReference type="EMBL" id="GFJ77516.1"/>
    </source>
</evidence>
<gene>
    <name evidence="2" type="ORF">Phou_016960</name>
</gene>
<comment type="caution">
    <text evidence="2">The sequence shown here is derived from an EMBL/GenBank/DDBJ whole genome shotgun (WGS) entry which is preliminary data.</text>
</comment>
<evidence type="ECO:0000256" key="1">
    <source>
        <dbReference type="SAM" id="Phobius"/>
    </source>
</evidence>
<keyword evidence="1" id="KW-0812">Transmembrane</keyword>
<dbReference type="Proteomes" id="UP000482800">
    <property type="component" value="Unassembled WGS sequence"/>
</dbReference>
<proteinExistence type="predicted"/>
<keyword evidence="1" id="KW-1133">Transmembrane helix</keyword>
<dbReference type="AlphaFoldDB" id="A0A6V8K6A1"/>
<keyword evidence="3" id="KW-1185">Reference proteome</keyword>
<name>A0A6V8K6A1_9ACTN</name>
<reference evidence="2 3" key="2">
    <citation type="submission" date="2020-03" db="EMBL/GenBank/DDBJ databases">
        <authorList>
            <person name="Ichikawa N."/>
            <person name="Kimura A."/>
            <person name="Kitahashi Y."/>
            <person name="Uohara A."/>
        </authorList>
    </citation>
    <scope>NUCLEOTIDE SEQUENCE [LARGE SCALE GENOMIC DNA]</scope>
    <source>
        <strain evidence="2 3">NBRC 108639</strain>
    </source>
</reference>
<organism evidence="2 3">
    <name type="scientific">Phytohabitans houttuyneae</name>
    <dbReference type="NCBI Taxonomy" id="1076126"/>
    <lineage>
        <taxon>Bacteria</taxon>
        <taxon>Bacillati</taxon>
        <taxon>Actinomycetota</taxon>
        <taxon>Actinomycetes</taxon>
        <taxon>Micromonosporales</taxon>
        <taxon>Micromonosporaceae</taxon>
    </lineage>
</organism>
<dbReference type="RefSeq" id="WP_173054950.1">
    <property type="nucleotide sequence ID" value="NZ_BAABGO010000024.1"/>
</dbReference>
<reference evidence="2 3" key="1">
    <citation type="submission" date="2020-03" db="EMBL/GenBank/DDBJ databases">
        <title>Whole genome shotgun sequence of Phytohabitans houttuyneae NBRC 108639.</title>
        <authorList>
            <person name="Komaki H."/>
            <person name="Tamura T."/>
        </authorList>
    </citation>
    <scope>NUCLEOTIDE SEQUENCE [LARGE SCALE GENOMIC DNA]</scope>
    <source>
        <strain evidence="2 3">NBRC 108639</strain>
    </source>
</reference>